<feature type="domain" description="TACO1/YebC-like N-terminal" evidence="9">
    <location>
        <begin position="5"/>
        <end position="75"/>
    </location>
</feature>
<dbReference type="NCBIfam" id="NF001030">
    <property type="entry name" value="PRK00110.1"/>
    <property type="match status" value="1"/>
</dbReference>
<dbReference type="Pfam" id="PF20772">
    <property type="entry name" value="TACO1_YebC_N"/>
    <property type="match status" value="1"/>
</dbReference>
<protein>
    <recommendedName>
        <fullName evidence="6">Probable transcriptional regulatory protein GCM10011450_02640</fullName>
    </recommendedName>
</protein>
<dbReference type="InterPro" id="IPR049083">
    <property type="entry name" value="TACO1_YebC_N"/>
</dbReference>
<sequence length="244" mass="26528">MAGHSKWANIQHRKGRQDAKRGKIWTKIIREITVAARAGGPDPSANPALRLAWDKATAANMPKDNIQRAITRGAGGADGDNYESIRYEGYGINGAAIIIDCMTDNRVRTVSDVRHALTKHGGNLGQDGSVAFMFQHCGQFIFAPGTSEEKIMEVALEAGADDILTDEDGMVEVVCAPEQYAAVRDAFAEAGLKPEMEAIVMKPLNETLLTGDDASKMQKILDQLESLDDVQEVYTTAVFDETEE</sequence>
<dbReference type="GO" id="GO:0006355">
    <property type="term" value="P:regulation of DNA-templated transcription"/>
    <property type="evidence" value="ECO:0007669"/>
    <property type="project" value="UniProtKB-UniRule"/>
</dbReference>
<dbReference type="EMBL" id="BMYS01000001">
    <property type="protein sequence ID" value="GGW76423.1"/>
    <property type="molecule type" value="Genomic_DNA"/>
</dbReference>
<evidence type="ECO:0000256" key="6">
    <source>
        <dbReference type="HAMAP-Rule" id="MF_00693"/>
    </source>
</evidence>
<comment type="subcellular location">
    <subcellularLocation>
        <location evidence="6">Cytoplasm</location>
    </subcellularLocation>
</comment>
<evidence type="ECO:0000313" key="11">
    <source>
        <dbReference type="Proteomes" id="UP000608345"/>
    </source>
</evidence>
<dbReference type="Proteomes" id="UP000608345">
    <property type="component" value="Unassembled WGS sequence"/>
</dbReference>
<comment type="similarity">
    <text evidence="1 6">Belongs to the TACO1 family.</text>
</comment>
<dbReference type="PANTHER" id="PTHR12532:SF6">
    <property type="entry name" value="TRANSCRIPTIONAL REGULATORY PROTEIN YEBC-RELATED"/>
    <property type="match status" value="1"/>
</dbReference>
<dbReference type="NCBIfam" id="NF009044">
    <property type="entry name" value="PRK12378.1"/>
    <property type="match status" value="1"/>
</dbReference>
<dbReference type="Gene3D" id="3.30.70.980">
    <property type="match status" value="2"/>
</dbReference>
<evidence type="ECO:0000256" key="7">
    <source>
        <dbReference type="SAM" id="MobiDB-lite"/>
    </source>
</evidence>
<keyword evidence="4 6" id="KW-0238">DNA-binding</keyword>
<evidence type="ECO:0000259" key="9">
    <source>
        <dbReference type="Pfam" id="PF20772"/>
    </source>
</evidence>
<evidence type="ECO:0000256" key="5">
    <source>
        <dbReference type="ARBA" id="ARBA00023163"/>
    </source>
</evidence>
<dbReference type="Gene3D" id="1.10.10.200">
    <property type="match status" value="1"/>
</dbReference>
<evidence type="ECO:0000256" key="1">
    <source>
        <dbReference type="ARBA" id="ARBA00008724"/>
    </source>
</evidence>
<reference evidence="10" key="1">
    <citation type="journal article" date="2014" name="Int. J. Syst. Evol. Microbiol.">
        <title>Complete genome sequence of Corynebacterium casei LMG S-19264T (=DSM 44701T), isolated from a smear-ripened cheese.</title>
        <authorList>
            <consortium name="US DOE Joint Genome Institute (JGI-PGF)"/>
            <person name="Walter F."/>
            <person name="Albersmeier A."/>
            <person name="Kalinowski J."/>
            <person name="Ruckert C."/>
        </authorList>
    </citation>
    <scope>NUCLEOTIDE SEQUENCE</scope>
    <source>
        <strain evidence="10">KCTC 23732</strain>
    </source>
</reference>
<dbReference type="Pfam" id="PF01709">
    <property type="entry name" value="Transcrip_reg"/>
    <property type="match status" value="1"/>
</dbReference>
<dbReference type="AlphaFoldDB" id="A0A918JGT6"/>
<keyword evidence="3 6" id="KW-0805">Transcription regulation</keyword>
<accession>A0A918JGT6</accession>
<evidence type="ECO:0000313" key="10">
    <source>
        <dbReference type="EMBL" id="GGW76423.1"/>
    </source>
</evidence>
<dbReference type="GO" id="GO:0005829">
    <property type="term" value="C:cytosol"/>
    <property type="evidence" value="ECO:0007669"/>
    <property type="project" value="TreeGrafter"/>
</dbReference>
<feature type="domain" description="TACO1/YebC-like second and third" evidence="8">
    <location>
        <begin position="82"/>
        <end position="236"/>
    </location>
</feature>
<proteinExistence type="inferred from homology"/>
<dbReference type="InterPro" id="IPR029072">
    <property type="entry name" value="YebC-like"/>
</dbReference>
<keyword evidence="11" id="KW-1185">Reference proteome</keyword>
<dbReference type="SUPFAM" id="SSF75625">
    <property type="entry name" value="YebC-like"/>
    <property type="match status" value="1"/>
</dbReference>
<evidence type="ECO:0000256" key="2">
    <source>
        <dbReference type="ARBA" id="ARBA00022490"/>
    </source>
</evidence>
<dbReference type="GO" id="GO:0003677">
    <property type="term" value="F:DNA binding"/>
    <property type="evidence" value="ECO:0007669"/>
    <property type="project" value="UniProtKB-UniRule"/>
</dbReference>
<gene>
    <name evidence="10" type="ORF">GCM10011450_02640</name>
</gene>
<name>A0A918JGT6_9BURK</name>
<feature type="region of interest" description="Disordered" evidence="7">
    <location>
        <begin position="1"/>
        <end position="21"/>
    </location>
</feature>
<keyword evidence="2 6" id="KW-0963">Cytoplasm</keyword>
<evidence type="ECO:0000256" key="4">
    <source>
        <dbReference type="ARBA" id="ARBA00023125"/>
    </source>
</evidence>
<dbReference type="HAMAP" id="MF_00693">
    <property type="entry name" value="Transcrip_reg_TACO1"/>
    <property type="match status" value="1"/>
</dbReference>
<dbReference type="InterPro" id="IPR002876">
    <property type="entry name" value="Transcrip_reg_TACO1-like"/>
</dbReference>
<dbReference type="RefSeq" id="WP_189383631.1">
    <property type="nucleotide sequence ID" value="NZ_BAABFY010000002.1"/>
</dbReference>
<reference evidence="10" key="2">
    <citation type="submission" date="2020-09" db="EMBL/GenBank/DDBJ databases">
        <authorList>
            <person name="Sun Q."/>
            <person name="Kim S."/>
        </authorList>
    </citation>
    <scope>NUCLEOTIDE SEQUENCE</scope>
    <source>
        <strain evidence="10">KCTC 23732</strain>
    </source>
</reference>
<evidence type="ECO:0000259" key="8">
    <source>
        <dbReference type="Pfam" id="PF01709"/>
    </source>
</evidence>
<dbReference type="PANTHER" id="PTHR12532">
    <property type="entry name" value="TRANSLATIONAL ACTIVATOR OF CYTOCHROME C OXIDASE 1"/>
    <property type="match status" value="1"/>
</dbReference>
<comment type="caution">
    <text evidence="10">The sequence shown here is derived from an EMBL/GenBank/DDBJ whole genome shotgun (WGS) entry which is preliminary data.</text>
</comment>
<dbReference type="FunFam" id="1.10.10.200:FF:000002">
    <property type="entry name" value="Probable transcriptional regulatory protein CLM62_37755"/>
    <property type="match status" value="1"/>
</dbReference>
<dbReference type="InterPro" id="IPR048300">
    <property type="entry name" value="TACO1_YebC-like_2nd/3rd_dom"/>
</dbReference>
<evidence type="ECO:0000256" key="3">
    <source>
        <dbReference type="ARBA" id="ARBA00023015"/>
    </source>
</evidence>
<organism evidence="10 11">
    <name type="scientific">Advenella faeciporci</name>
    <dbReference type="NCBI Taxonomy" id="797535"/>
    <lineage>
        <taxon>Bacteria</taxon>
        <taxon>Pseudomonadati</taxon>
        <taxon>Pseudomonadota</taxon>
        <taxon>Betaproteobacteria</taxon>
        <taxon>Burkholderiales</taxon>
        <taxon>Alcaligenaceae</taxon>
    </lineage>
</organism>
<dbReference type="InterPro" id="IPR026564">
    <property type="entry name" value="Transcrip_reg_TACO1-like_dom3"/>
</dbReference>
<keyword evidence="5 6" id="KW-0804">Transcription</keyword>
<dbReference type="NCBIfam" id="TIGR01033">
    <property type="entry name" value="YebC/PmpR family DNA-binding transcriptional regulator"/>
    <property type="match status" value="1"/>
</dbReference>
<dbReference type="InterPro" id="IPR017856">
    <property type="entry name" value="Integrase-like_N"/>
</dbReference>